<dbReference type="AlphaFoldDB" id="A0AA89AK90"/>
<dbReference type="InterPro" id="IPR004813">
    <property type="entry name" value="OPT"/>
</dbReference>
<sequence>MPAKNHKDSVHQVLISLNPEPFNDKEHATKSMAAQACKVFPKLVHIFSLLKAYYKCAITLAMQFALDISVHVIGYGLAGIFVSTLVDRNSMWCPETGAEGKSDTRLEDADHHVLFSRVECKGSDTKKVSNVSKTRRNSRWWSATLLVLTKIKIKKENKRRI</sequence>
<keyword evidence="4" id="KW-0812">Transmembrane</keyword>
<comment type="subcellular location">
    <subcellularLocation>
        <location evidence="1">Membrane</location>
        <topology evidence="1">Multi-pass membrane protein</topology>
    </subcellularLocation>
</comment>
<evidence type="ECO:0000256" key="2">
    <source>
        <dbReference type="ARBA" id="ARBA00005484"/>
    </source>
</evidence>
<dbReference type="GO" id="GO:0015031">
    <property type="term" value="P:protein transport"/>
    <property type="evidence" value="ECO:0007669"/>
    <property type="project" value="UniProtKB-KW"/>
</dbReference>
<protein>
    <submittedName>
        <fullName evidence="9">Uncharacterized protein</fullName>
    </submittedName>
</protein>
<evidence type="ECO:0000256" key="4">
    <source>
        <dbReference type="ARBA" id="ARBA00022692"/>
    </source>
</evidence>
<evidence type="ECO:0000313" key="10">
    <source>
        <dbReference type="Proteomes" id="UP001188597"/>
    </source>
</evidence>
<reference evidence="9" key="1">
    <citation type="submission" date="2022-12" db="EMBL/GenBank/DDBJ databases">
        <title>Draft genome assemblies for two species of Escallonia (Escalloniales).</title>
        <authorList>
            <person name="Chanderbali A."/>
            <person name="Dervinis C."/>
            <person name="Anghel I."/>
            <person name="Soltis D."/>
            <person name="Soltis P."/>
            <person name="Zapata F."/>
        </authorList>
    </citation>
    <scope>NUCLEOTIDE SEQUENCE</scope>
    <source>
        <strain evidence="9">UCBG64.0493</strain>
        <tissue evidence="9">Leaf</tissue>
    </source>
</reference>
<evidence type="ECO:0000313" key="9">
    <source>
        <dbReference type="EMBL" id="KAK3005113.1"/>
    </source>
</evidence>
<evidence type="ECO:0000256" key="8">
    <source>
        <dbReference type="ARBA" id="ARBA00023136"/>
    </source>
</evidence>
<keyword evidence="6" id="KW-0653">Protein transport</keyword>
<keyword evidence="3" id="KW-0813">Transport</keyword>
<keyword evidence="7" id="KW-1133">Transmembrane helix</keyword>
<gene>
    <name evidence="9" type="ORF">RJ639_016530</name>
</gene>
<proteinExistence type="inferred from homology"/>
<evidence type="ECO:0000256" key="5">
    <source>
        <dbReference type="ARBA" id="ARBA00022856"/>
    </source>
</evidence>
<keyword evidence="8" id="KW-0472">Membrane</keyword>
<accession>A0AA89AK90</accession>
<comment type="similarity">
    <text evidence="2">Belongs to the oligopeptide OPT transporter (TC 2.A.67.1) family.</text>
</comment>
<dbReference type="PANTHER" id="PTHR22601">
    <property type="entry name" value="ISP4 LIKE PROTEIN"/>
    <property type="match status" value="1"/>
</dbReference>
<comment type="caution">
    <text evidence="9">The sequence shown here is derived from an EMBL/GenBank/DDBJ whole genome shotgun (WGS) entry which is preliminary data.</text>
</comment>
<organism evidence="9 10">
    <name type="scientific">Escallonia herrerae</name>
    <dbReference type="NCBI Taxonomy" id="1293975"/>
    <lineage>
        <taxon>Eukaryota</taxon>
        <taxon>Viridiplantae</taxon>
        <taxon>Streptophyta</taxon>
        <taxon>Embryophyta</taxon>
        <taxon>Tracheophyta</taxon>
        <taxon>Spermatophyta</taxon>
        <taxon>Magnoliopsida</taxon>
        <taxon>eudicotyledons</taxon>
        <taxon>Gunneridae</taxon>
        <taxon>Pentapetalae</taxon>
        <taxon>asterids</taxon>
        <taxon>campanulids</taxon>
        <taxon>Escalloniales</taxon>
        <taxon>Escalloniaceae</taxon>
        <taxon>Escallonia</taxon>
    </lineage>
</organism>
<dbReference type="EMBL" id="JAVXUP010002169">
    <property type="protein sequence ID" value="KAK3005113.1"/>
    <property type="molecule type" value="Genomic_DNA"/>
</dbReference>
<keyword evidence="10" id="KW-1185">Reference proteome</keyword>
<dbReference type="GO" id="GO:0016020">
    <property type="term" value="C:membrane"/>
    <property type="evidence" value="ECO:0007669"/>
    <property type="project" value="UniProtKB-SubCell"/>
</dbReference>
<dbReference type="Pfam" id="PF03169">
    <property type="entry name" value="OPT"/>
    <property type="match status" value="1"/>
</dbReference>
<evidence type="ECO:0000256" key="3">
    <source>
        <dbReference type="ARBA" id="ARBA00022448"/>
    </source>
</evidence>
<dbReference type="Proteomes" id="UP001188597">
    <property type="component" value="Unassembled WGS sequence"/>
</dbReference>
<name>A0AA89AK90_9ASTE</name>
<evidence type="ECO:0000256" key="6">
    <source>
        <dbReference type="ARBA" id="ARBA00022927"/>
    </source>
</evidence>
<dbReference type="InterPro" id="IPR004648">
    <property type="entry name" value="Oligpept_transpt"/>
</dbReference>
<dbReference type="GO" id="GO:0035673">
    <property type="term" value="F:oligopeptide transmembrane transporter activity"/>
    <property type="evidence" value="ECO:0007669"/>
    <property type="project" value="InterPro"/>
</dbReference>
<evidence type="ECO:0000256" key="1">
    <source>
        <dbReference type="ARBA" id="ARBA00004141"/>
    </source>
</evidence>
<keyword evidence="5" id="KW-0571">Peptide transport</keyword>
<evidence type="ECO:0000256" key="7">
    <source>
        <dbReference type="ARBA" id="ARBA00022989"/>
    </source>
</evidence>